<proteinExistence type="predicted"/>
<dbReference type="Proteomes" id="UP000237230">
    <property type="component" value="Unassembled WGS sequence"/>
</dbReference>
<dbReference type="Gene3D" id="2.40.10.270">
    <property type="entry name" value="Bacteriophage SPP1 head-tail adaptor protein"/>
    <property type="match status" value="1"/>
</dbReference>
<accession>A0A2S3X878</accession>
<reference evidence="1 2" key="2">
    <citation type="submission" date="2018-03" db="EMBL/GenBank/DDBJ databases">
        <title>Draft genome of Pseudomonas putida strain KH-21-114.</title>
        <authorList>
            <person name="Yoshizawa S."/>
            <person name="Khan N.H."/>
            <person name="Nishimura M."/>
            <person name="Chiura H.X."/>
            <person name="Ogura Y."/>
            <person name="Hayashi T."/>
            <person name="Kogure K."/>
        </authorList>
    </citation>
    <scope>NUCLEOTIDE SEQUENCE [LARGE SCALE GENOMIC DNA]</scope>
    <source>
        <strain evidence="1 2">KH-21-114</strain>
    </source>
</reference>
<dbReference type="OrthoDB" id="7064770at2"/>
<dbReference type="Pfam" id="PF05521">
    <property type="entry name" value="Phage_HCP"/>
    <property type="match status" value="1"/>
</dbReference>
<dbReference type="EMBL" id="MINH01000016">
    <property type="protein sequence ID" value="POG11806.1"/>
    <property type="molecule type" value="Genomic_DNA"/>
</dbReference>
<protein>
    <submittedName>
        <fullName evidence="1">Phage head-tail joining protein</fullName>
    </submittedName>
</protein>
<gene>
    <name evidence="1" type="ORF">BGP84_00575</name>
</gene>
<dbReference type="RefSeq" id="WP_060495044.1">
    <property type="nucleotide sequence ID" value="NZ_MINH01000016.1"/>
</dbReference>
<reference evidence="1 2" key="1">
    <citation type="submission" date="2016-08" db="EMBL/GenBank/DDBJ databases">
        <authorList>
            <person name="Seilhamer J.J."/>
        </authorList>
    </citation>
    <scope>NUCLEOTIDE SEQUENCE [LARGE SCALE GENOMIC DNA]</scope>
    <source>
        <strain evidence="1 2">KH-21-114</strain>
    </source>
</reference>
<sequence length="120" mass="13147">MAIREPASGELNRRVLIRLRTDRPAGEAGVDSAFSGEVWRWAKIEPVGTAVFVGGIQTDIKVTHRITFRILDGMTEDHEVVHGRKVYRAKRVADLNGSGRFTMLEVELLGAIASGGGIYV</sequence>
<dbReference type="InterPro" id="IPR038666">
    <property type="entry name" value="SSP1_head-tail_sf"/>
</dbReference>
<evidence type="ECO:0000313" key="1">
    <source>
        <dbReference type="EMBL" id="POG11806.1"/>
    </source>
</evidence>
<dbReference type="AlphaFoldDB" id="A0A2S3X878"/>
<name>A0A2S3X878_PSEPU</name>
<organism evidence="1 2">
    <name type="scientific">Pseudomonas putida</name>
    <name type="common">Arthrobacter siderocapsulatus</name>
    <dbReference type="NCBI Taxonomy" id="303"/>
    <lineage>
        <taxon>Bacteria</taxon>
        <taxon>Pseudomonadati</taxon>
        <taxon>Pseudomonadota</taxon>
        <taxon>Gammaproteobacteria</taxon>
        <taxon>Pseudomonadales</taxon>
        <taxon>Pseudomonadaceae</taxon>
        <taxon>Pseudomonas</taxon>
    </lineage>
</organism>
<dbReference type="InterPro" id="IPR008767">
    <property type="entry name" value="Phage_SPP1_head-tail_adaptor"/>
</dbReference>
<comment type="caution">
    <text evidence="1">The sequence shown here is derived from an EMBL/GenBank/DDBJ whole genome shotgun (WGS) entry which is preliminary data.</text>
</comment>
<evidence type="ECO:0000313" key="2">
    <source>
        <dbReference type="Proteomes" id="UP000237230"/>
    </source>
</evidence>